<keyword evidence="1" id="KW-0472">Membrane</keyword>
<dbReference type="InterPro" id="IPR046529">
    <property type="entry name" value="DUF6594"/>
</dbReference>
<dbReference type="Pfam" id="PF20237">
    <property type="entry name" value="DUF6594"/>
    <property type="match status" value="1"/>
</dbReference>
<dbReference type="OrthoDB" id="5342093at2759"/>
<dbReference type="Proteomes" id="UP000184330">
    <property type="component" value="Unassembled WGS sequence"/>
</dbReference>
<keyword evidence="1" id="KW-0812">Transmembrane</keyword>
<protein>
    <recommendedName>
        <fullName evidence="2">DUF6594 domain-containing protein</fullName>
    </recommendedName>
</protein>
<organism evidence="3 4">
    <name type="scientific">Phialocephala subalpina</name>
    <dbReference type="NCBI Taxonomy" id="576137"/>
    <lineage>
        <taxon>Eukaryota</taxon>
        <taxon>Fungi</taxon>
        <taxon>Dikarya</taxon>
        <taxon>Ascomycota</taxon>
        <taxon>Pezizomycotina</taxon>
        <taxon>Leotiomycetes</taxon>
        <taxon>Helotiales</taxon>
        <taxon>Mollisiaceae</taxon>
        <taxon>Phialocephala</taxon>
        <taxon>Phialocephala fortinii species complex</taxon>
    </lineage>
</organism>
<evidence type="ECO:0000313" key="3">
    <source>
        <dbReference type="EMBL" id="CZR67327.1"/>
    </source>
</evidence>
<feature type="domain" description="DUF6594" evidence="2">
    <location>
        <begin position="3"/>
        <end position="286"/>
    </location>
</feature>
<sequence length="298" mass="33294">MGYNKLSRFMVSRDMAMFRQFQECAARDLLYLQAELVHLEAEYTKAAKADRESGDSSERHLYDVEWWHLRQSGARGFGGEQWGLALDIRTKLREYYASMLQYEQISAMNRPKVSKIKALSEWIESAHLGGGCGFIGRDLGGFTQESVFDLKNAADLVSPGNNLGEDDFLTRFLSGPMLRLFHKIWYLRKSPVPIDPDRPSGPDNRSSLYHYSDQHVQAGINIIGTAVSSLTPMISVVALYFMNSMKTRLGFVCLFTLIFSFTLALATQARRIEIFAATAAFASVQVVFVGSVGTPSGA</sequence>
<keyword evidence="1" id="KW-1133">Transmembrane helix</keyword>
<dbReference type="PANTHER" id="PTHR34502:SF5">
    <property type="entry name" value="DUF6594 DOMAIN-CONTAINING PROTEIN"/>
    <property type="match status" value="1"/>
</dbReference>
<feature type="transmembrane region" description="Helical" evidence="1">
    <location>
        <begin position="218"/>
        <end position="242"/>
    </location>
</feature>
<dbReference type="EMBL" id="FJOG01000043">
    <property type="protein sequence ID" value="CZR67327.1"/>
    <property type="molecule type" value="Genomic_DNA"/>
</dbReference>
<proteinExistence type="predicted"/>
<feature type="transmembrane region" description="Helical" evidence="1">
    <location>
        <begin position="248"/>
        <end position="267"/>
    </location>
</feature>
<evidence type="ECO:0000256" key="1">
    <source>
        <dbReference type="SAM" id="Phobius"/>
    </source>
</evidence>
<evidence type="ECO:0000313" key="4">
    <source>
        <dbReference type="Proteomes" id="UP000184330"/>
    </source>
</evidence>
<dbReference type="STRING" id="576137.A0A1L7XQX0"/>
<gene>
    <name evidence="3" type="ORF">PAC_17226</name>
</gene>
<name>A0A1L7XQX0_9HELO</name>
<dbReference type="AlphaFoldDB" id="A0A1L7XQX0"/>
<keyword evidence="4" id="KW-1185">Reference proteome</keyword>
<feature type="transmembrane region" description="Helical" evidence="1">
    <location>
        <begin position="274"/>
        <end position="293"/>
    </location>
</feature>
<evidence type="ECO:0000259" key="2">
    <source>
        <dbReference type="Pfam" id="PF20237"/>
    </source>
</evidence>
<dbReference type="PANTHER" id="PTHR34502">
    <property type="entry name" value="DUF6594 DOMAIN-CONTAINING PROTEIN-RELATED"/>
    <property type="match status" value="1"/>
</dbReference>
<reference evidence="3 4" key="1">
    <citation type="submission" date="2016-03" db="EMBL/GenBank/DDBJ databases">
        <authorList>
            <person name="Ploux O."/>
        </authorList>
    </citation>
    <scope>NUCLEOTIDE SEQUENCE [LARGE SCALE GENOMIC DNA]</scope>
    <source>
        <strain evidence="3 4">UAMH 11012</strain>
    </source>
</reference>
<accession>A0A1L7XQX0</accession>